<organism evidence="1 2">
    <name type="scientific">Candidatus Gottesmanbacteria bacterium RIFCSPHIGHO2_01_FULL_42_12</name>
    <dbReference type="NCBI Taxonomy" id="1798377"/>
    <lineage>
        <taxon>Bacteria</taxon>
        <taxon>Candidatus Gottesmaniibacteriota</taxon>
    </lineage>
</organism>
<sequence length="144" mass="15941">MLRKLSGENLRSIDLNKIARTAARIALQDGIEGTARISIYSRSPKKTTIRTGQFSTDNLRGQYNTVSISDQKAGRALRVSLGEGGFDEVRIGEIEYRGDASFALTPKTLVIAAFSGGTQMEDCEYAVKMTKMFEEKLRNTAKRN</sequence>
<evidence type="ECO:0000313" key="2">
    <source>
        <dbReference type="Proteomes" id="UP000178681"/>
    </source>
</evidence>
<name>A0A1F5Z464_9BACT</name>
<dbReference type="Proteomes" id="UP000178681">
    <property type="component" value="Unassembled WGS sequence"/>
</dbReference>
<dbReference type="EMBL" id="MFJG01000010">
    <property type="protein sequence ID" value="OGG07240.1"/>
    <property type="molecule type" value="Genomic_DNA"/>
</dbReference>
<dbReference type="STRING" id="1798377.A2872_03345"/>
<protein>
    <submittedName>
        <fullName evidence="1">Uncharacterized protein</fullName>
    </submittedName>
</protein>
<reference evidence="1 2" key="1">
    <citation type="journal article" date="2016" name="Nat. Commun.">
        <title>Thousands of microbial genomes shed light on interconnected biogeochemical processes in an aquifer system.</title>
        <authorList>
            <person name="Anantharaman K."/>
            <person name="Brown C.T."/>
            <person name="Hug L.A."/>
            <person name="Sharon I."/>
            <person name="Castelle C.J."/>
            <person name="Probst A.J."/>
            <person name="Thomas B.C."/>
            <person name="Singh A."/>
            <person name="Wilkins M.J."/>
            <person name="Karaoz U."/>
            <person name="Brodie E.L."/>
            <person name="Williams K.H."/>
            <person name="Hubbard S.S."/>
            <person name="Banfield J.F."/>
        </authorList>
    </citation>
    <scope>NUCLEOTIDE SEQUENCE [LARGE SCALE GENOMIC DNA]</scope>
</reference>
<gene>
    <name evidence="1" type="ORF">A2872_03345</name>
</gene>
<accession>A0A1F5Z464</accession>
<proteinExistence type="predicted"/>
<comment type="caution">
    <text evidence="1">The sequence shown here is derived from an EMBL/GenBank/DDBJ whole genome shotgun (WGS) entry which is preliminary data.</text>
</comment>
<evidence type="ECO:0000313" key="1">
    <source>
        <dbReference type="EMBL" id="OGG07240.1"/>
    </source>
</evidence>
<dbReference type="AlphaFoldDB" id="A0A1F5Z464"/>